<dbReference type="InterPro" id="IPR027486">
    <property type="entry name" value="Ribosomal_uS10_dom"/>
</dbReference>
<dbReference type="PANTHER" id="PTHR11700">
    <property type="entry name" value="30S RIBOSOMAL PROTEIN S10 FAMILY MEMBER"/>
    <property type="match status" value="1"/>
</dbReference>
<dbReference type="Gene3D" id="3.30.70.600">
    <property type="entry name" value="Ribosomal protein S10 domain"/>
    <property type="match status" value="1"/>
</dbReference>
<dbReference type="NCBIfam" id="TIGR01049">
    <property type="entry name" value="rpsJ_bact"/>
    <property type="match status" value="1"/>
</dbReference>
<dbReference type="EMBL" id="AP025225">
    <property type="protein sequence ID" value="BDB96579.1"/>
    <property type="molecule type" value="Genomic_DNA"/>
</dbReference>
<sequence length="104" mass="11882">MSVGSQNIRMRLRGYDHKVLDKSVREIMDTAERTGAGVRGPIPLPKKIKKVTVLRSPHEHKKARDQFEIRTYSRLIDITDCNHQTLDALMGLDLSSEIEVEIKV</sequence>
<dbReference type="HAMAP" id="MF_00508">
    <property type="entry name" value="Ribosomal_uS10"/>
    <property type="match status" value="1"/>
</dbReference>
<accession>A0ABN6L490</accession>
<feature type="domain" description="Small ribosomal subunit protein uS10" evidence="5">
    <location>
        <begin position="9"/>
        <end position="103"/>
    </location>
</feature>
<keyword evidence="3 4" id="KW-0687">Ribonucleoprotein</keyword>
<proteinExistence type="inferred from homology"/>
<keyword evidence="2 4" id="KW-0689">Ribosomal protein</keyword>
<evidence type="ECO:0000256" key="2">
    <source>
        <dbReference type="ARBA" id="ARBA00022980"/>
    </source>
</evidence>
<dbReference type="GO" id="GO:0005840">
    <property type="term" value="C:ribosome"/>
    <property type="evidence" value="ECO:0007669"/>
    <property type="project" value="UniProtKB-KW"/>
</dbReference>
<dbReference type="InterPro" id="IPR036838">
    <property type="entry name" value="Ribosomal_uS10_dom_sf"/>
</dbReference>
<protein>
    <recommendedName>
        <fullName evidence="4">Small ribosomal subunit protein uS10</fullName>
    </recommendedName>
</protein>
<comment type="function">
    <text evidence="4">Involved in the binding of tRNA to the ribosomes.</text>
</comment>
<dbReference type="Pfam" id="PF00338">
    <property type="entry name" value="Ribosomal_S10"/>
    <property type="match status" value="1"/>
</dbReference>
<evidence type="ECO:0000256" key="3">
    <source>
        <dbReference type="ARBA" id="ARBA00023274"/>
    </source>
</evidence>
<evidence type="ECO:0000313" key="6">
    <source>
        <dbReference type="EMBL" id="BDB96579.1"/>
    </source>
</evidence>
<dbReference type="PRINTS" id="PR00971">
    <property type="entry name" value="RIBOSOMALS10"/>
</dbReference>
<evidence type="ECO:0000313" key="7">
    <source>
        <dbReference type="Proteomes" id="UP001320209"/>
    </source>
</evidence>
<keyword evidence="7" id="KW-1185">Reference proteome</keyword>
<dbReference type="SMART" id="SM01403">
    <property type="entry name" value="Ribosomal_S10"/>
    <property type="match status" value="1"/>
</dbReference>
<dbReference type="SUPFAM" id="SSF54999">
    <property type="entry name" value="Ribosomal protein S10"/>
    <property type="match status" value="1"/>
</dbReference>
<dbReference type="RefSeq" id="WP_236865049.1">
    <property type="nucleotide sequence ID" value="NZ_AP025225.1"/>
</dbReference>
<name>A0ABN6L490_9PROT</name>
<dbReference type="Proteomes" id="UP001320209">
    <property type="component" value="Chromosome"/>
</dbReference>
<reference evidence="6" key="1">
    <citation type="submission" date="2021-10" db="EMBL/GenBank/DDBJ databases">
        <title>Genome Sequence of The Candidatus Hydrogeosomobacter endosymbioticus, an Intracellular Bacterial Symbiont of the Anaerobic Ciliate GW7.</title>
        <authorList>
            <person name="Shiohama Y."/>
            <person name="Shinzato N."/>
        </authorList>
    </citation>
    <scope>NUCLEOTIDE SEQUENCE [LARGE SCALE GENOMIC DNA]</scope>
    <source>
        <strain evidence="6">200920</strain>
    </source>
</reference>
<dbReference type="NCBIfam" id="NF001861">
    <property type="entry name" value="PRK00596.1"/>
    <property type="match status" value="1"/>
</dbReference>
<dbReference type="InterPro" id="IPR001848">
    <property type="entry name" value="Ribosomal_uS10"/>
</dbReference>
<evidence type="ECO:0000259" key="5">
    <source>
        <dbReference type="SMART" id="SM01403"/>
    </source>
</evidence>
<evidence type="ECO:0000256" key="4">
    <source>
        <dbReference type="HAMAP-Rule" id="MF_00508"/>
    </source>
</evidence>
<gene>
    <name evidence="4 6" type="primary">rpsJ</name>
    <name evidence="6" type="ORF">HYD_7120</name>
</gene>
<comment type="subunit">
    <text evidence="4">Part of the 30S ribosomal subunit.</text>
</comment>
<comment type="similarity">
    <text evidence="1 4">Belongs to the universal ribosomal protein uS10 family.</text>
</comment>
<evidence type="ECO:0000256" key="1">
    <source>
        <dbReference type="ARBA" id="ARBA00007102"/>
    </source>
</evidence>
<organism evidence="6 7">
    <name type="scientific">Candidatus Hydrogenosomobacter endosymbioticus</name>
    <dbReference type="NCBI Taxonomy" id="2558174"/>
    <lineage>
        <taxon>Bacteria</taxon>
        <taxon>Pseudomonadati</taxon>
        <taxon>Pseudomonadota</taxon>
        <taxon>Alphaproteobacteria</taxon>
        <taxon>Holosporales</taxon>
        <taxon>Holosporaceae</taxon>
        <taxon>Candidatus Hydrogenosomobacter</taxon>
    </lineage>
</organism>